<dbReference type="OMA" id="YDLMQII"/>
<feature type="region of interest" description="Disordered" evidence="1">
    <location>
        <begin position="86"/>
        <end position="185"/>
    </location>
</feature>
<feature type="compositionally biased region" description="Low complexity" evidence="1">
    <location>
        <begin position="149"/>
        <end position="166"/>
    </location>
</feature>
<evidence type="ECO:0000256" key="1">
    <source>
        <dbReference type="SAM" id="MobiDB-lite"/>
    </source>
</evidence>
<evidence type="ECO:0000313" key="2">
    <source>
        <dbReference type="EMBL" id="CAD8142260.1"/>
    </source>
</evidence>
<sequence>MNQIYDLMQIIKTSQQRGQELMIDSFVIGYLFGKGNLKNKEDLQIFIEQLNDIKHRIDVGDLFPSSRDELILSRLGNLSMLIKGENNNDKYKQQQKKKQGKGKGKTNILAQTTPINPQTDLKDQNELNQFQEEDTEKQQIQMNSKKPKTQQPQKQGVQTRQQIAQQQKKEQQKDEQQKDEQQKNE</sequence>
<evidence type="ECO:0000313" key="3">
    <source>
        <dbReference type="Proteomes" id="UP000683925"/>
    </source>
</evidence>
<dbReference type="Proteomes" id="UP000683925">
    <property type="component" value="Unassembled WGS sequence"/>
</dbReference>
<keyword evidence="3" id="KW-1185">Reference proteome</keyword>
<proteinExistence type="predicted"/>
<dbReference type="AlphaFoldDB" id="A0A8S1SQP8"/>
<feature type="compositionally biased region" description="Basic residues" evidence="1">
    <location>
        <begin position="93"/>
        <end position="104"/>
    </location>
</feature>
<name>A0A8S1SQP8_PAROT</name>
<feature type="compositionally biased region" description="Polar residues" evidence="1">
    <location>
        <begin position="108"/>
        <end position="119"/>
    </location>
</feature>
<feature type="compositionally biased region" description="Basic and acidic residues" evidence="1">
    <location>
        <begin position="167"/>
        <end position="185"/>
    </location>
</feature>
<protein>
    <submittedName>
        <fullName evidence="2">Uncharacterized protein</fullName>
    </submittedName>
</protein>
<gene>
    <name evidence="2" type="ORF">POCTA_138.1.T0130388</name>
</gene>
<organism evidence="2 3">
    <name type="scientific">Paramecium octaurelia</name>
    <dbReference type="NCBI Taxonomy" id="43137"/>
    <lineage>
        <taxon>Eukaryota</taxon>
        <taxon>Sar</taxon>
        <taxon>Alveolata</taxon>
        <taxon>Ciliophora</taxon>
        <taxon>Intramacronucleata</taxon>
        <taxon>Oligohymenophorea</taxon>
        <taxon>Peniculida</taxon>
        <taxon>Parameciidae</taxon>
        <taxon>Paramecium</taxon>
    </lineage>
</organism>
<comment type="caution">
    <text evidence="2">The sequence shown here is derived from an EMBL/GenBank/DDBJ whole genome shotgun (WGS) entry which is preliminary data.</text>
</comment>
<dbReference type="EMBL" id="CAJJDP010000012">
    <property type="protein sequence ID" value="CAD8142260.1"/>
    <property type="molecule type" value="Genomic_DNA"/>
</dbReference>
<accession>A0A8S1SQP8</accession>
<dbReference type="OrthoDB" id="312713at2759"/>
<reference evidence="2" key="1">
    <citation type="submission" date="2021-01" db="EMBL/GenBank/DDBJ databases">
        <authorList>
            <consortium name="Genoscope - CEA"/>
            <person name="William W."/>
        </authorList>
    </citation>
    <scope>NUCLEOTIDE SEQUENCE</scope>
</reference>